<dbReference type="EMBL" id="JAJSPL020000159">
    <property type="protein sequence ID" value="KAK7726889.1"/>
    <property type="molecule type" value="Genomic_DNA"/>
</dbReference>
<name>A0AAN9TXP7_9PEZI</name>
<proteinExistence type="predicted"/>
<protein>
    <submittedName>
        <fullName evidence="2">Uncharacterized protein</fullName>
    </submittedName>
</protein>
<feature type="compositionally biased region" description="Polar residues" evidence="1">
    <location>
        <begin position="55"/>
        <end position="70"/>
    </location>
</feature>
<accession>A0AAN9TXP7</accession>
<organism evidence="2 3">
    <name type="scientific">Cytospora paraplurivora</name>
    <dbReference type="NCBI Taxonomy" id="2898453"/>
    <lineage>
        <taxon>Eukaryota</taxon>
        <taxon>Fungi</taxon>
        <taxon>Dikarya</taxon>
        <taxon>Ascomycota</taxon>
        <taxon>Pezizomycotina</taxon>
        <taxon>Sordariomycetes</taxon>
        <taxon>Sordariomycetidae</taxon>
        <taxon>Diaporthales</taxon>
        <taxon>Cytosporaceae</taxon>
        <taxon>Cytospora</taxon>
    </lineage>
</organism>
<evidence type="ECO:0000313" key="3">
    <source>
        <dbReference type="Proteomes" id="UP001320245"/>
    </source>
</evidence>
<feature type="region of interest" description="Disordered" evidence="1">
    <location>
        <begin position="46"/>
        <end position="88"/>
    </location>
</feature>
<sequence>TASFTLTWTSHVHNNTAFSATGGNFTTLASATPSNASFTVTFTGNPPFGTGGPSSADTITSQPTSTTLVAPSTGTGTAAKSGGKKSSKACDPACIAVVVGHIE</sequence>
<dbReference type="Proteomes" id="UP001320245">
    <property type="component" value="Unassembled WGS sequence"/>
</dbReference>
<reference evidence="2 3" key="1">
    <citation type="journal article" date="2023" name="PLoS ONE">
        <title>Cytospora paraplurivora sp. nov. isolated from orchards with fruit tree decline syndrome in Ontario, Canada.</title>
        <authorList>
            <person name="Ilyukhin E."/>
            <person name="Nguyen H.D.T."/>
            <person name="Castle A.J."/>
            <person name="Ellouze W."/>
        </authorList>
    </citation>
    <scope>NUCLEOTIDE SEQUENCE [LARGE SCALE GENOMIC DNA]</scope>
    <source>
        <strain evidence="2 3">FDS-564</strain>
    </source>
</reference>
<evidence type="ECO:0000256" key="1">
    <source>
        <dbReference type="SAM" id="MobiDB-lite"/>
    </source>
</evidence>
<comment type="caution">
    <text evidence="2">The sequence shown here is derived from an EMBL/GenBank/DDBJ whole genome shotgun (WGS) entry which is preliminary data.</text>
</comment>
<feature type="compositionally biased region" description="Low complexity" evidence="1">
    <location>
        <begin position="72"/>
        <end position="81"/>
    </location>
</feature>
<evidence type="ECO:0000313" key="2">
    <source>
        <dbReference type="EMBL" id="KAK7726889.1"/>
    </source>
</evidence>
<feature type="non-terminal residue" evidence="2">
    <location>
        <position position="1"/>
    </location>
</feature>
<gene>
    <name evidence="2" type="ORF">SLS53_009489</name>
</gene>
<dbReference type="AlphaFoldDB" id="A0AAN9TXP7"/>
<keyword evidence="3" id="KW-1185">Reference proteome</keyword>